<evidence type="ECO:0000256" key="6">
    <source>
        <dbReference type="ARBA" id="ARBA00022777"/>
    </source>
</evidence>
<name>A0A560J7A9_9BRAD</name>
<evidence type="ECO:0000256" key="3">
    <source>
        <dbReference type="ARBA" id="ARBA00022553"/>
    </source>
</evidence>
<dbReference type="GO" id="GO:0004673">
    <property type="term" value="F:protein histidine kinase activity"/>
    <property type="evidence" value="ECO:0007669"/>
    <property type="project" value="UniProtKB-EC"/>
</dbReference>
<feature type="transmembrane region" description="Helical" evidence="8">
    <location>
        <begin position="61"/>
        <end position="91"/>
    </location>
</feature>
<comment type="caution">
    <text evidence="10">The sequence shown here is derived from an EMBL/GenBank/DDBJ whole genome shotgun (WGS) entry which is preliminary data.</text>
</comment>
<evidence type="ECO:0000256" key="1">
    <source>
        <dbReference type="ARBA" id="ARBA00000085"/>
    </source>
</evidence>
<feature type="transmembrane region" description="Helical" evidence="8">
    <location>
        <begin position="28"/>
        <end position="49"/>
    </location>
</feature>
<evidence type="ECO:0000256" key="8">
    <source>
        <dbReference type="SAM" id="Phobius"/>
    </source>
</evidence>
<dbReference type="EC" id="2.7.13.3" evidence="2"/>
<dbReference type="SMART" id="SM00911">
    <property type="entry name" value="HWE_HK"/>
    <property type="match status" value="1"/>
</dbReference>
<comment type="catalytic activity">
    <reaction evidence="1">
        <text>ATP + protein L-histidine = ADP + protein N-phospho-L-histidine.</text>
        <dbReference type="EC" id="2.7.13.3"/>
    </reaction>
</comment>
<evidence type="ECO:0000256" key="4">
    <source>
        <dbReference type="ARBA" id="ARBA00022679"/>
    </source>
</evidence>
<proteinExistence type="predicted"/>
<dbReference type="PANTHER" id="PTHR41523:SF7">
    <property type="entry name" value="HISTIDINE KINASE"/>
    <property type="match status" value="1"/>
</dbReference>
<evidence type="ECO:0000313" key="10">
    <source>
        <dbReference type="EMBL" id="TWB81457.1"/>
    </source>
</evidence>
<evidence type="ECO:0000259" key="9">
    <source>
        <dbReference type="SMART" id="SM00911"/>
    </source>
</evidence>
<gene>
    <name evidence="10" type="ORF">FBZ95_102678</name>
</gene>
<evidence type="ECO:0000256" key="2">
    <source>
        <dbReference type="ARBA" id="ARBA00012438"/>
    </source>
</evidence>
<accession>A0A560J7A9</accession>
<organism evidence="10 11">
    <name type="scientific">Bradyrhizobium sacchari</name>
    <dbReference type="NCBI Taxonomy" id="1399419"/>
    <lineage>
        <taxon>Bacteria</taxon>
        <taxon>Pseudomonadati</taxon>
        <taxon>Pseudomonadota</taxon>
        <taxon>Alphaproteobacteria</taxon>
        <taxon>Hyphomicrobiales</taxon>
        <taxon>Nitrobacteraceae</taxon>
        <taxon>Bradyrhizobium</taxon>
    </lineage>
</organism>
<dbReference type="AlphaFoldDB" id="A0A560J7A9"/>
<dbReference type="Proteomes" id="UP000315914">
    <property type="component" value="Unassembled WGS sequence"/>
</dbReference>
<keyword evidence="3" id="KW-0597">Phosphoprotein</keyword>
<keyword evidence="8" id="KW-0472">Membrane</keyword>
<dbReference type="Pfam" id="PF07536">
    <property type="entry name" value="HWE_HK"/>
    <property type="match status" value="1"/>
</dbReference>
<dbReference type="InterPro" id="IPR036890">
    <property type="entry name" value="HATPase_C_sf"/>
</dbReference>
<reference evidence="10 11" key="1">
    <citation type="submission" date="2019-06" db="EMBL/GenBank/DDBJ databases">
        <title>Genomic Encyclopedia of Type Strains, Phase IV (KMG-V): Genome sequencing to study the core and pangenomes of soil and plant-associated prokaryotes.</title>
        <authorList>
            <person name="Whitman W."/>
        </authorList>
    </citation>
    <scope>NUCLEOTIDE SEQUENCE [LARGE SCALE GENOMIC DNA]</scope>
    <source>
        <strain evidence="10 11">BR 10556</strain>
    </source>
</reference>
<keyword evidence="7" id="KW-0067">ATP-binding</keyword>
<keyword evidence="8" id="KW-1133">Transmembrane helix</keyword>
<evidence type="ECO:0000256" key="5">
    <source>
        <dbReference type="ARBA" id="ARBA00022741"/>
    </source>
</evidence>
<feature type="domain" description="Signal transduction histidine kinase HWE region" evidence="9">
    <location>
        <begin position="150"/>
        <end position="226"/>
    </location>
</feature>
<feature type="transmembrane region" description="Helical" evidence="8">
    <location>
        <begin position="103"/>
        <end position="123"/>
    </location>
</feature>
<evidence type="ECO:0000256" key="7">
    <source>
        <dbReference type="ARBA" id="ARBA00022840"/>
    </source>
</evidence>
<protein>
    <recommendedName>
        <fullName evidence="2">histidine kinase</fullName>
        <ecNumber evidence="2">2.7.13.3</ecNumber>
    </recommendedName>
</protein>
<keyword evidence="6 10" id="KW-0418">Kinase</keyword>
<dbReference type="EMBL" id="VITW01000002">
    <property type="protein sequence ID" value="TWB81457.1"/>
    <property type="molecule type" value="Genomic_DNA"/>
</dbReference>
<sequence>MHVATGLRMERLIEEFRKGWQGVAPPSLGLSIAFAIACLLVATLARWGLAYVRPDVYFTPYFPAVFFAAAFGGFRIGIVTAIVGGVLGVVVNFGDAFADRARFALLALYWAVCALTIWGVEHYRTLLMEQRRISKRLTEEEDYRKLLVDELQHRLKNKLSTVHAVIHQVLHDQPQVWARIDPRLRSLATTDDLISRIDKGGCDIRDLLIAELGPYGHVRFTLNGDRLFLPPKLAVTLSLMFHELATNAGKYGAFSAPRGLLQVSWTVSGDRLTVTWDETEGPSIGKVSPPGFGTKLLKSALAAFDGKTEVSYLETGLHCIMQCRIPKGG</sequence>
<keyword evidence="11" id="KW-1185">Reference proteome</keyword>
<dbReference type="GO" id="GO:0005524">
    <property type="term" value="F:ATP binding"/>
    <property type="evidence" value="ECO:0007669"/>
    <property type="project" value="UniProtKB-KW"/>
</dbReference>
<keyword evidence="4" id="KW-0808">Transferase</keyword>
<dbReference type="STRING" id="1399419.A5906_21135"/>
<keyword evidence="5" id="KW-0547">Nucleotide-binding</keyword>
<dbReference type="Gene3D" id="3.30.565.10">
    <property type="entry name" value="Histidine kinase-like ATPase, C-terminal domain"/>
    <property type="match status" value="1"/>
</dbReference>
<dbReference type="PANTHER" id="PTHR41523">
    <property type="entry name" value="TWO-COMPONENT SYSTEM SENSOR PROTEIN"/>
    <property type="match status" value="1"/>
</dbReference>
<evidence type="ECO:0000313" key="11">
    <source>
        <dbReference type="Proteomes" id="UP000315914"/>
    </source>
</evidence>
<dbReference type="InterPro" id="IPR011102">
    <property type="entry name" value="Sig_transdc_His_kinase_HWE"/>
</dbReference>
<keyword evidence="8" id="KW-0812">Transmembrane</keyword>